<dbReference type="GO" id="GO:0009055">
    <property type="term" value="F:electron transfer activity"/>
    <property type="evidence" value="ECO:0007669"/>
    <property type="project" value="TreeGrafter"/>
</dbReference>
<evidence type="ECO:0000259" key="8">
    <source>
        <dbReference type="Pfam" id="PF01568"/>
    </source>
</evidence>
<dbReference type="InterPro" id="IPR009010">
    <property type="entry name" value="Asp_de-COase-like_dom_sf"/>
</dbReference>
<dbReference type="RefSeq" id="WP_183828919.1">
    <property type="nucleotide sequence ID" value="NZ_JACIGW010000008.1"/>
</dbReference>
<feature type="region of interest" description="Disordered" evidence="6">
    <location>
        <begin position="1"/>
        <end position="20"/>
    </location>
</feature>
<evidence type="ECO:0000256" key="6">
    <source>
        <dbReference type="SAM" id="MobiDB-lite"/>
    </source>
</evidence>
<dbReference type="GO" id="GO:0016491">
    <property type="term" value="F:oxidoreductase activity"/>
    <property type="evidence" value="ECO:0007669"/>
    <property type="project" value="UniProtKB-KW"/>
</dbReference>
<evidence type="ECO:0000313" key="12">
    <source>
        <dbReference type="Proteomes" id="UP000520770"/>
    </source>
</evidence>
<feature type="region of interest" description="Disordered" evidence="6">
    <location>
        <begin position="653"/>
        <end position="676"/>
    </location>
</feature>
<dbReference type="EMBL" id="JACIHM010000009">
    <property type="protein sequence ID" value="MBB4448913.1"/>
    <property type="molecule type" value="Genomic_DNA"/>
</dbReference>
<evidence type="ECO:0000256" key="1">
    <source>
        <dbReference type="ARBA" id="ARBA00001942"/>
    </source>
</evidence>
<evidence type="ECO:0000256" key="3">
    <source>
        <dbReference type="ARBA" id="ARBA00022505"/>
    </source>
</evidence>
<dbReference type="GO" id="GO:0009061">
    <property type="term" value="P:anaerobic respiration"/>
    <property type="evidence" value="ECO:0007669"/>
    <property type="project" value="TreeGrafter"/>
</dbReference>
<comment type="similarity">
    <text evidence="2">Belongs to the prokaryotic molybdopterin-containing oxidoreductase family.</text>
</comment>
<evidence type="ECO:0000313" key="11">
    <source>
        <dbReference type="EMBL" id="MBB4448913.1"/>
    </source>
</evidence>
<dbReference type="InterPro" id="IPR006656">
    <property type="entry name" value="Mopterin_OxRdtase"/>
</dbReference>
<dbReference type="InterPro" id="IPR050612">
    <property type="entry name" value="Prok_Mopterin_Oxidored"/>
</dbReference>
<keyword evidence="3" id="KW-0500">Molybdenum</keyword>
<feature type="compositionally biased region" description="Basic residues" evidence="6">
    <location>
        <begin position="656"/>
        <end position="666"/>
    </location>
</feature>
<organism evidence="10 13">
    <name type="scientific">Aliirhizobium cellulosilyticum</name>
    <dbReference type="NCBI Taxonomy" id="393664"/>
    <lineage>
        <taxon>Bacteria</taxon>
        <taxon>Pseudomonadati</taxon>
        <taxon>Pseudomonadota</taxon>
        <taxon>Alphaproteobacteria</taxon>
        <taxon>Hyphomicrobiales</taxon>
        <taxon>Rhizobiaceae</taxon>
        <taxon>Aliirhizobium</taxon>
    </lineage>
</organism>
<dbReference type="Pfam" id="PF00384">
    <property type="entry name" value="Molybdopterin"/>
    <property type="match status" value="1"/>
</dbReference>
<dbReference type="PANTHER" id="PTHR43742:SF10">
    <property type="entry name" value="TRIMETHYLAMINE-N-OXIDE REDUCTASE 2"/>
    <property type="match status" value="1"/>
</dbReference>
<dbReference type="AlphaFoldDB" id="A0A7W6XC24"/>
<evidence type="ECO:0000256" key="5">
    <source>
        <dbReference type="ARBA" id="ARBA00023002"/>
    </source>
</evidence>
<dbReference type="InterPro" id="IPR006657">
    <property type="entry name" value="MoPterin_dinucl-bd_dom"/>
</dbReference>
<evidence type="ECO:0000313" key="9">
    <source>
        <dbReference type="EMBL" id="MBB4351127.1"/>
    </source>
</evidence>
<feature type="compositionally biased region" description="Basic and acidic residues" evidence="6">
    <location>
        <begin position="1"/>
        <end position="13"/>
    </location>
</feature>
<dbReference type="SUPFAM" id="SSF50692">
    <property type="entry name" value="ADC-like"/>
    <property type="match status" value="1"/>
</dbReference>
<dbReference type="EMBL" id="JACIGY010000009">
    <property type="protein sequence ID" value="MBB4414297.1"/>
    <property type="molecule type" value="Genomic_DNA"/>
</dbReference>
<dbReference type="Proteomes" id="UP000576087">
    <property type="component" value="Unassembled WGS sequence"/>
</dbReference>
<dbReference type="SUPFAM" id="SSF53706">
    <property type="entry name" value="Formate dehydrogenase/DMSO reductase, domains 1-3"/>
    <property type="match status" value="1"/>
</dbReference>
<dbReference type="Gene3D" id="3.90.55.10">
    <property type="entry name" value="Dimethylsulfoxide Reductase, domain 3"/>
    <property type="match status" value="1"/>
</dbReference>
<reference evidence="12 13" key="1">
    <citation type="submission" date="2020-08" db="EMBL/GenBank/DDBJ databases">
        <title>Genomic Encyclopedia of Type Strains, Phase IV (KMG-V): Genome sequencing to study the core and pangenomes of soil and plant-associated prokaryotes.</title>
        <authorList>
            <person name="Whitman W."/>
        </authorList>
    </citation>
    <scope>NUCLEOTIDE SEQUENCE [LARGE SCALE GENOMIC DNA]</scope>
    <source>
        <strain evidence="10 13">SEMIA 444</strain>
        <strain evidence="9 12">SEMIA 448</strain>
        <strain evidence="11 14">SEMIA 452</strain>
    </source>
</reference>
<evidence type="ECO:0000259" key="7">
    <source>
        <dbReference type="Pfam" id="PF00384"/>
    </source>
</evidence>
<accession>A0A7W6XC24</accession>
<evidence type="ECO:0000256" key="2">
    <source>
        <dbReference type="ARBA" id="ARBA00010312"/>
    </source>
</evidence>
<dbReference type="Pfam" id="PF01568">
    <property type="entry name" value="Molydop_binding"/>
    <property type="match status" value="1"/>
</dbReference>
<dbReference type="Gene3D" id="3.40.50.740">
    <property type="match status" value="1"/>
</dbReference>
<keyword evidence="5 10" id="KW-0560">Oxidoreductase</keyword>
<sequence length="795" mass="86458">MDKAPTDIRHNLDGAEPFSQPRLVGTHWGFYEHGDRPDRLEPFRSDPDPVAFGSEFIADRLAPARILKPAVRRSFLENGPGSGRRGAEPFVEVSWDEALDLVASEITRVKTTHGSGAIFSGSYGWSSAGRFHHAQSQLKRFFNMAGGSVRSVQTYSYAAGEVILPHVIGTTSGMITGHTPWSQIAGHAELIVMFGGTPLRNAQVNAGGASRHTARDALKACHQSSARIINISPVRDDVEGDIGAEWLPLRPCTDTALILALSHTLIADGLYDEAFIAGYTAGFETFRAYVMGEADGIAKTAIWASAITGIDAQVITDLARQMASHKTFIMMAWSLQRADHGEQPYWAAIALAALLGGIGLPGRGFGFGYASVASIGQPTVPVRWPSLPQGRNPIADYIPVARIADMLLQPGAEYDHNGQKRIYPDIKLVYWAGGNPFHHHQDLNRLVEAWQKPDTIIAHEHWWNAHARHADIVLPAATFFERDDVVASGRDAFIAYSAGIAEAPIGVSTDHEILRRIAGRLGIEADFTEGLTETQWLERLYEDARRDAAERNIELPGMDEFRQCGLVEVAPAQKDEPFLAAFRADPVLKPLNTPSGRIELASEVIAGFGYDDCPGHPTWLAPCEWLGASVAQSYPLHLLSCQPHDKLHSQWDHAAPSRRTKSRGRQPVRLNPDDAAKRGLAEGDLVEVASKRGSCLAIATITDALMPGVVQLATGAWFDPSDPEVQGSLELNGNPNVLTPDHGTSRLAQGPSPNACLVEIRKFEGNAKQVRIYQSASLVDDPRMPDPETPAETLG</sequence>
<protein>
    <submittedName>
        <fullName evidence="10">Biotin/methionine sulfoxide reductase</fullName>
        <ecNumber evidence="10">1.-.-.-</ecNumber>
    </submittedName>
</protein>
<dbReference type="GO" id="GO:0030288">
    <property type="term" value="C:outer membrane-bounded periplasmic space"/>
    <property type="evidence" value="ECO:0007669"/>
    <property type="project" value="TreeGrafter"/>
</dbReference>
<dbReference type="EMBL" id="JACIGW010000008">
    <property type="protein sequence ID" value="MBB4351127.1"/>
    <property type="molecule type" value="Genomic_DNA"/>
</dbReference>
<feature type="region of interest" description="Disordered" evidence="6">
    <location>
        <begin position="724"/>
        <end position="750"/>
    </location>
</feature>
<dbReference type="EC" id="1.-.-.-" evidence="10"/>
<dbReference type="GO" id="GO:0043546">
    <property type="term" value="F:molybdopterin cofactor binding"/>
    <property type="evidence" value="ECO:0007669"/>
    <property type="project" value="InterPro"/>
</dbReference>
<dbReference type="InterPro" id="IPR041954">
    <property type="entry name" value="CT_DMSOR/BSOR/TMAOR"/>
</dbReference>
<name>A0A7W6XC24_9HYPH</name>
<evidence type="ECO:0000313" key="13">
    <source>
        <dbReference type="Proteomes" id="UP000524535"/>
    </source>
</evidence>
<dbReference type="GO" id="GO:0030151">
    <property type="term" value="F:molybdenum ion binding"/>
    <property type="evidence" value="ECO:0007669"/>
    <property type="project" value="TreeGrafter"/>
</dbReference>
<comment type="caution">
    <text evidence="10">The sequence shown here is derived from an EMBL/GenBank/DDBJ whole genome shotgun (WGS) entry which is preliminary data.</text>
</comment>
<gene>
    <name evidence="10" type="ORF">GGE31_004839</name>
    <name evidence="9" type="ORF">GGE33_004905</name>
    <name evidence="11" type="ORF">GGE35_004763</name>
</gene>
<evidence type="ECO:0000256" key="4">
    <source>
        <dbReference type="ARBA" id="ARBA00022723"/>
    </source>
</evidence>
<feature type="domain" description="Molybdopterin oxidoreductase" evidence="7">
    <location>
        <begin position="65"/>
        <end position="519"/>
    </location>
</feature>
<dbReference type="CDD" id="cd02793">
    <property type="entry name" value="MopB_CT_DMSOR-BSOR-TMAOR"/>
    <property type="match status" value="1"/>
</dbReference>
<feature type="domain" description="Molybdopterin dinucleotide-binding" evidence="8">
    <location>
        <begin position="636"/>
        <end position="756"/>
    </location>
</feature>
<keyword evidence="13" id="KW-1185">Reference proteome</keyword>
<keyword evidence="4" id="KW-0479">Metal-binding</keyword>
<dbReference type="PANTHER" id="PTHR43742">
    <property type="entry name" value="TRIMETHYLAMINE-N-OXIDE REDUCTASE"/>
    <property type="match status" value="1"/>
</dbReference>
<evidence type="ECO:0000313" key="14">
    <source>
        <dbReference type="Proteomes" id="UP000576087"/>
    </source>
</evidence>
<comment type="cofactor">
    <cofactor evidence="1">
        <name>Mo-bis(molybdopterin guanine dinucleotide)</name>
        <dbReference type="ChEBI" id="CHEBI:60539"/>
    </cofactor>
</comment>
<proteinExistence type="inferred from homology"/>
<dbReference type="Gene3D" id="3.40.228.10">
    <property type="entry name" value="Dimethylsulfoxide Reductase, domain 2"/>
    <property type="match status" value="1"/>
</dbReference>
<dbReference type="Proteomes" id="UP000524535">
    <property type="component" value="Unassembled WGS sequence"/>
</dbReference>
<dbReference type="Gene3D" id="2.40.40.20">
    <property type="match status" value="1"/>
</dbReference>
<dbReference type="Proteomes" id="UP000520770">
    <property type="component" value="Unassembled WGS sequence"/>
</dbReference>
<evidence type="ECO:0000313" key="10">
    <source>
        <dbReference type="EMBL" id="MBB4414297.1"/>
    </source>
</evidence>